<dbReference type="GO" id="GO:0008061">
    <property type="term" value="F:chitin binding"/>
    <property type="evidence" value="ECO:0007669"/>
    <property type="project" value="UniProtKB-KW"/>
</dbReference>
<evidence type="ECO:0000313" key="4">
    <source>
        <dbReference type="EMBL" id="CBQ68390.1"/>
    </source>
</evidence>
<feature type="region of interest" description="Disordered" evidence="3">
    <location>
        <begin position="1"/>
        <end position="27"/>
    </location>
</feature>
<name>E6ZMD3_SPORE</name>
<dbReference type="EMBL" id="FQ311431">
    <property type="protein sequence ID" value="CBQ68390.1"/>
    <property type="molecule type" value="Genomic_DNA"/>
</dbReference>
<feature type="compositionally biased region" description="Polar residues" evidence="3">
    <location>
        <begin position="8"/>
        <end position="20"/>
    </location>
</feature>
<feature type="region of interest" description="Disordered" evidence="3">
    <location>
        <begin position="487"/>
        <end position="573"/>
    </location>
</feature>
<evidence type="ECO:0000313" key="5">
    <source>
        <dbReference type="Proteomes" id="UP000008867"/>
    </source>
</evidence>
<dbReference type="OrthoDB" id="3247214at2759"/>
<dbReference type="VEuPathDB" id="FungiDB:sr14679"/>
<evidence type="ECO:0000256" key="1">
    <source>
        <dbReference type="ARBA" id="ARBA00022669"/>
    </source>
</evidence>
<feature type="compositionally biased region" description="Polar residues" evidence="3">
    <location>
        <begin position="595"/>
        <end position="606"/>
    </location>
</feature>
<feature type="region of interest" description="Disordered" evidence="3">
    <location>
        <begin position="593"/>
        <end position="674"/>
    </location>
</feature>
<dbReference type="PANTHER" id="PTHR23301">
    <property type="entry name" value="CHITIN BINDING PERITROPHIN-A"/>
    <property type="match status" value="1"/>
</dbReference>
<dbReference type="InterPro" id="IPR051940">
    <property type="entry name" value="Chitin_bind-dev_reg"/>
</dbReference>
<organism evidence="4 5">
    <name type="scientific">Sporisorium reilianum (strain SRZ2)</name>
    <name type="common">Maize head smut fungus</name>
    <dbReference type="NCBI Taxonomy" id="999809"/>
    <lineage>
        <taxon>Eukaryota</taxon>
        <taxon>Fungi</taxon>
        <taxon>Dikarya</taxon>
        <taxon>Basidiomycota</taxon>
        <taxon>Ustilaginomycotina</taxon>
        <taxon>Ustilaginomycetes</taxon>
        <taxon>Ustilaginales</taxon>
        <taxon>Ustilaginaceae</taxon>
        <taxon>Sporisorium</taxon>
    </lineage>
</organism>
<keyword evidence="1" id="KW-0147">Chitin-binding</keyword>
<dbReference type="eggNOG" id="ENOG502SRR0">
    <property type="taxonomic scope" value="Eukaryota"/>
</dbReference>
<evidence type="ECO:0000256" key="3">
    <source>
        <dbReference type="SAM" id="MobiDB-lite"/>
    </source>
</evidence>
<evidence type="ECO:0000256" key="2">
    <source>
        <dbReference type="ARBA" id="ARBA00023157"/>
    </source>
</evidence>
<reference evidence="4 5" key="1">
    <citation type="journal article" date="2010" name="Science">
        <title>Pathogenicity determinants in smut fungi revealed by genome comparison.</title>
        <authorList>
            <person name="Schirawski J."/>
            <person name="Mannhaupt G."/>
            <person name="Muench K."/>
            <person name="Brefort T."/>
            <person name="Schipper K."/>
            <person name="Doehlemann G."/>
            <person name="Di Stasio M."/>
            <person name="Roessel N."/>
            <person name="Mendoza-Mendoza A."/>
            <person name="Pester D."/>
            <person name="Mueller O."/>
            <person name="Winterberg B."/>
            <person name="Meyer E."/>
            <person name="Ghareeb H."/>
            <person name="Wollenberg T."/>
            <person name="Muensterkoetter M."/>
            <person name="Wong P."/>
            <person name="Walter M."/>
            <person name="Stukenbrock E."/>
            <person name="Gueldener U."/>
            <person name="Kahmann R."/>
        </authorList>
    </citation>
    <scope>NUCLEOTIDE SEQUENCE [LARGE SCALE GENOMIC DNA]</scope>
    <source>
        <strain evidence="5">SRZ2</strain>
    </source>
</reference>
<proteinExistence type="predicted"/>
<keyword evidence="5" id="KW-1185">Reference proteome</keyword>
<dbReference type="Proteomes" id="UP000008867">
    <property type="component" value="Chromosome 10"/>
</dbReference>
<protein>
    <submittedName>
        <fullName evidence="4">Uncharacterized protein</fullName>
    </submittedName>
</protein>
<keyword evidence="2" id="KW-1015">Disulfide bond</keyword>
<dbReference type="PANTHER" id="PTHR23301:SF0">
    <property type="entry name" value="CHITIN-BINDING TYPE-2 DOMAIN-CONTAINING PROTEIN-RELATED"/>
    <property type="match status" value="1"/>
</dbReference>
<feature type="region of interest" description="Disordered" evidence="3">
    <location>
        <begin position="342"/>
        <end position="365"/>
    </location>
</feature>
<gene>
    <name evidence="4" type="ORF">sr14679</name>
</gene>
<accession>E6ZMD3</accession>
<sequence>MPGISKKPSFSSYQTGSPHSSPHKKTVRLAENPHVSAFLSPKSRIFTGGHGYPGVPARGAGPASSTAAGAFSASASPEAFSISGKQLTPEEVAQKIASMLKPGPPFFSRVSNADLIDFISDSSIMNCDKLRAQAEALEAKKHANRATTSFVPSGTVVRRRAEEERWTGVGTVWSSLDGLPAGASFARIPGTPASQNGSTLSVKSASSASSNASGLEDDGLWNAITLSCDIDCTNVELAKSVVVPTQVLQNNNFFNGNAQSLFDDIGAGVKYKFDNLVGKASGGSGLRHKASSAALGSSSAGSKIVPNYLSLSAYTDPNSAAFSTNSFELKWPSWMPWVHKKSSSTPAADGTPASGGGDAAAGGQKRVWVPSSTKVSIHASWWGYNLYLPQPVLDAMDGDVDEAEKIANLINKCLTYILNNVPAGLPASFAAVVTILKAIAPTTGYISTFIGWSWDTIKSFNKGQGIVLSATWILPVALIPRAWDAPATPSTGAPSTPTTPTTGGTGSTVTTPSTDMPATTSPSAGTPSATTPSTDTPSATAPSTDTPSTTTPSTTTPATTTPVASSPSGTTTTTGAAAASIAAARFYARDATINDPENTPLPSKNTPAVAAPGATLPPTDPSTVDLDLAPPPTNDTSNAQYPGDARGRGGDQSTSAPMGDTPVPANRTPIDAES</sequence>
<dbReference type="AlphaFoldDB" id="E6ZMD3"/>
<dbReference type="HOGENOM" id="CLU_407774_0_0_1"/>